<dbReference type="AlphaFoldDB" id="A0A1I3PZP8"/>
<protein>
    <submittedName>
        <fullName evidence="1">Uncharacterized protein</fullName>
    </submittedName>
</protein>
<evidence type="ECO:0000313" key="1">
    <source>
        <dbReference type="EMBL" id="SFJ26366.1"/>
    </source>
</evidence>
<reference evidence="1 2" key="1">
    <citation type="submission" date="2016-10" db="EMBL/GenBank/DDBJ databases">
        <authorList>
            <person name="de Groot N.N."/>
        </authorList>
    </citation>
    <scope>NUCLEOTIDE SEQUENCE [LARGE SCALE GENOMIC DNA]</scope>
    <source>
        <strain evidence="1 2">DSM 19073</strain>
    </source>
</reference>
<sequence length="85" mass="8581">MGLRTPQPANITAATSSGGGFAGLHVAEYGGDAVLPARDANRGIRIPTPDVATPLDTRPGFGRTLSDLGLPVSTGPAFRPISSPV</sequence>
<accession>A0A1I3PZP8</accession>
<gene>
    <name evidence="1" type="ORF">SAMN04488095_2342</name>
</gene>
<dbReference type="EMBL" id="FORA01000003">
    <property type="protein sequence ID" value="SFJ26366.1"/>
    <property type="molecule type" value="Genomic_DNA"/>
</dbReference>
<keyword evidence="2" id="KW-1185">Reference proteome</keyword>
<dbReference type="RefSeq" id="WP_092780664.1">
    <property type="nucleotide sequence ID" value="NZ_FORA01000003.1"/>
</dbReference>
<name>A0A1I3PZP8_9RHOB</name>
<evidence type="ECO:0000313" key="2">
    <source>
        <dbReference type="Proteomes" id="UP000199110"/>
    </source>
</evidence>
<proteinExistence type="predicted"/>
<organism evidence="1 2">
    <name type="scientific">Jannaschia pohangensis</name>
    <dbReference type="NCBI Taxonomy" id="390807"/>
    <lineage>
        <taxon>Bacteria</taxon>
        <taxon>Pseudomonadati</taxon>
        <taxon>Pseudomonadota</taxon>
        <taxon>Alphaproteobacteria</taxon>
        <taxon>Rhodobacterales</taxon>
        <taxon>Roseobacteraceae</taxon>
        <taxon>Jannaschia</taxon>
    </lineage>
</organism>
<dbReference type="STRING" id="390807.SAMN04488095_2342"/>
<dbReference type="Proteomes" id="UP000199110">
    <property type="component" value="Unassembled WGS sequence"/>
</dbReference>